<evidence type="ECO:0000313" key="1">
    <source>
        <dbReference type="EMBL" id="GBP08984.1"/>
    </source>
</evidence>
<evidence type="ECO:0000313" key="2">
    <source>
        <dbReference type="Proteomes" id="UP000299102"/>
    </source>
</evidence>
<dbReference type="EMBL" id="BGZK01000033">
    <property type="protein sequence ID" value="GBP08984.1"/>
    <property type="molecule type" value="Genomic_DNA"/>
</dbReference>
<comment type="caution">
    <text evidence="1">The sequence shown here is derived from an EMBL/GenBank/DDBJ whole genome shotgun (WGS) entry which is preliminary data.</text>
</comment>
<organism evidence="1 2">
    <name type="scientific">Eumeta variegata</name>
    <name type="common">Bagworm moth</name>
    <name type="synonym">Eumeta japonica</name>
    <dbReference type="NCBI Taxonomy" id="151549"/>
    <lineage>
        <taxon>Eukaryota</taxon>
        <taxon>Metazoa</taxon>
        <taxon>Ecdysozoa</taxon>
        <taxon>Arthropoda</taxon>
        <taxon>Hexapoda</taxon>
        <taxon>Insecta</taxon>
        <taxon>Pterygota</taxon>
        <taxon>Neoptera</taxon>
        <taxon>Endopterygota</taxon>
        <taxon>Lepidoptera</taxon>
        <taxon>Glossata</taxon>
        <taxon>Ditrysia</taxon>
        <taxon>Tineoidea</taxon>
        <taxon>Psychidae</taxon>
        <taxon>Oiketicinae</taxon>
        <taxon>Eumeta</taxon>
    </lineage>
</organism>
<accession>A0A4C1T4F3</accession>
<keyword evidence="2" id="KW-1185">Reference proteome</keyword>
<proteinExistence type="predicted"/>
<dbReference type="AlphaFoldDB" id="A0A4C1T4F3"/>
<sequence>MTVTLTQFHLSKKTMKVASLKIYNYFGRKSQRYVRRPLISALTLKKFLMLARASSTALNIESKCWRDIRARHVEITGLPETNNENPVHLAIVVAQKLGVEMESRDIVSVERVGVRRMANEGGSEGAGRLERW</sequence>
<reference evidence="1 2" key="1">
    <citation type="journal article" date="2019" name="Commun. Biol.">
        <title>The bagworm genome reveals a unique fibroin gene that provides high tensile strength.</title>
        <authorList>
            <person name="Kono N."/>
            <person name="Nakamura H."/>
            <person name="Ohtoshi R."/>
            <person name="Tomita M."/>
            <person name="Numata K."/>
            <person name="Arakawa K."/>
        </authorList>
    </citation>
    <scope>NUCLEOTIDE SEQUENCE [LARGE SCALE GENOMIC DNA]</scope>
</reference>
<dbReference type="Proteomes" id="UP000299102">
    <property type="component" value="Unassembled WGS sequence"/>
</dbReference>
<gene>
    <name evidence="1" type="ORF">EVAR_78342_1</name>
</gene>
<name>A0A4C1T4F3_EUMVA</name>
<protein>
    <submittedName>
        <fullName evidence="1">Uncharacterized protein</fullName>
    </submittedName>
</protein>
<dbReference type="OrthoDB" id="7490514at2759"/>